<evidence type="ECO:0000313" key="6">
    <source>
        <dbReference type="EMBL" id="MBO0334028.1"/>
    </source>
</evidence>
<proteinExistence type="predicted"/>
<dbReference type="CDD" id="cd03467">
    <property type="entry name" value="Rieske"/>
    <property type="match status" value="1"/>
</dbReference>
<dbReference type="PANTHER" id="PTHR40261">
    <property type="match status" value="1"/>
</dbReference>
<evidence type="ECO:0000256" key="1">
    <source>
        <dbReference type="ARBA" id="ARBA00022714"/>
    </source>
</evidence>
<dbReference type="InterPro" id="IPR036922">
    <property type="entry name" value="Rieske_2Fe-2S_sf"/>
</dbReference>
<dbReference type="EMBL" id="JAFLNC010000003">
    <property type="protein sequence ID" value="MBO0334028.1"/>
    <property type="molecule type" value="Genomic_DNA"/>
</dbReference>
<evidence type="ECO:0000256" key="4">
    <source>
        <dbReference type="ARBA" id="ARBA00023014"/>
    </source>
</evidence>
<keyword evidence="4" id="KW-0411">Iron-sulfur</keyword>
<dbReference type="Pfam" id="PF00355">
    <property type="entry name" value="Rieske"/>
    <property type="match status" value="1"/>
</dbReference>
<protein>
    <submittedName>
        <fullName evidence="6">Rieske 2Fe-2S domain-containing protein</fullName>
    </submittedName>
</protein>
<feature type="domain" description="Rieske" evidence="5">
    <location>
        <begin position="3"/>
        <end position="109"/>
    </location>
</feature>
<organism evidence="6 7">
    <name type="scientific">Sneathiella sedimenti</name>
    <dbReference type="NCBI Taxonomy" id="2816034"/>
    <lineage>
        <taxon>Bacteria</taxon>
        <taxon>Pseudomonadati</taxon>
        <taxon>Pseudomonadota</taxon>
        <taxon>Alphaproteobacteria</taxon>
        <taxon>Sneathiellales</taxon>
        <taxon>Sneathiellaceae</taxon>
        <taxon>Sneathiella</taxon>
    </lineage>
</organism>
<dbReference type="Proteomes" id="UP000664761">
    <property type="component" value="Unassembled WGS sequence"/>
</dbReference>
<keyword evidence="2" id="KW-0479">Metal-binding</keyword>
<name>A0ABS3F6S6_9PROT</name>
<evidence type="ECO:0000313" key="7">
    <source>
        <dbReference type="Proteomes" id="UP000664761"/>
    </source>
</evidence>
<dbReference type="InterPro" id="IPR017941">
    <property type="entry name" value="Rieske_2Fe-2S"/>
</dbReference>
<keyword evidence="3" id="KW-0408">Iron</keyword>
<dbReference type="RefSeq" id="WP_207045341.1">
    <property type="nucleotide sequence ID" value="NZ_JAFLNC010000003.1"/>
</dbReference>
<evidence type="ECO:0000259" key="5">
    <source>
        <dbReference type="PROSITE" id="PS51296"/>
    </source>
</evidence>
<sequence>MSTYLCQAKDVVERGNGFAFRVYGVGRIWPAFLIRFGGEVRAYLNVCAHVGLRLEAGTGNYFCRDGERLVCKSHGATYAPDTGLCTDGPCKGLSLIALNVEERDGLILYEDKDYEYYE</sequence>
<dbReference type="PANTHER" id="PTHR40261:SF1">
    <property type="entry name" value="RIESKE DOMAIN-CONTAINING PROTEIN"/>
    <property type="match status" value="1"/>
</dbReference>
<accession>A0ABS3F6S6</accession>
<reference evidence="6 7" key="1">
    <citation type="submission" date="2021-03" db="EMBL/GenBank/DDBJ databases">
        <title>Sneathiella sp. CAU 1612 isolated from Kang Won-do.</title>
        <authorList>
            <person name="Kim W."/>
        </authorList>
    </citation>
    <scope>NUCLEOTIDE SEQUENCE [LARGE SCALE GENOMIC DNA]</scope>
    <source>
        <strain evidence="6 7">CAU 1612</strain>
    </source>
</reference>
<keyword evidence="1" id="KW-0001">2Fe-2S</keyword>
<dbReference type="PROSITE" id="PS51296">
    <property type="entry name" value="RIESKE"/>
    <property type="match status" value="1"/>
</dbReference>
<keyword evidence="7" id="KW-1185">Reference proteome</keyword>
<gene>
    <name evidence="6" type="ORF">J0X12_10395</name>
</gene>
<evidence type="ECO:0000256" key="2">
    <source>
        <dbReference type="ARBA" id="ARBA00022723"/>
    </source>
</evidence>
<dbReference type="SUPFAM" id="SSF50022">
    <property type="entry name" value="ISP domain"/>
    <property type="match status" value="1"/>
</dbReference>
<comment type="caution">
    <text evidence="6">The sequence shown here is derived from an EMBL/GenBank/DDBJ whole genome shotgun (WGS) entry which is preliminary data.</text>
</comment>
<evidence type="ECO:0000256" key="3">
    <source>
        <dbReference type="ARBA" id="ARBA00023004"/>
    </source>
</evidence>
<dbReference type="Gene3D" id="2.102.10.10">
    <property type="entry name" value="Rieske [2Fe-2S] iron-sulphur domain"/>
    <property type="match status" value="1"/>
</dbReference>